<dbReference type="EMBL" id="AONC01000017">
    <property type="protein sequence ID" value="EXJ15977.1"/>
    <property type="molecule type" value="Genomic_DNA"/>
</dbReference>
<feature type="domain" description="Bacterial repeat" evidence="1">
    <location>
        <begin position="470"/>
        <end position="535"/>
    </location>
</feature>
<dbReference type="OrthoDB" id="7068720at2"/>
<reference evidence="2 3" key="1">
    <citation type="submission" date="2012-11" db="EMBL/GenBank/DDBJ databases">
        <title>Genome assembly of Thiorhodococcus sp. AK35.</title>
        <authorList>
            <person name="Nupur N."/>
            <person name="Khatri I."/>
            <person name="Subramanian S."/>
            <person name="Pinnaka A."/>
        </authorList>
    </citation>
    <scope>NUCLEOTIDE SEQUENCE [LARGE SCALE GENOMIC DNA]</scope>
    <source>
        <strain evidence="2 3">AK35</strain>
    </source>
</reference>
<evidence type="ECO:0000259" key="1">
    <source>
        <dbReference type="Pfam" id="PF18998"/>
    </source>
</evidence>
<dbReference type="Pfam" id="PF18998">
    <property type="entry name" value="Flg_new_2"/>
    <property type="match status" value="2"/>
</dbReference>
<dbReference type="RefSeq" id="WP_157726336.1">
    <property type="nucleotide sequence ID" value="NZ_AONC01000017.1"/>
</dbReference>
<comment type="caution">
    <text evidence="2">The sequence shown here is derived from an EMBL/GenBank/DDBJ whole genome shotgun (WGS) entry which is preliminary data.</text>
</comment>
<name>W9VIU3_9GAMM</name>
<dbReference type="Pfam" id="PF13582">
    <property type="entry name" value="Reprolysin_3"/>
    <property type="match status" value="1"/>
</dbReference>
<feature type="domain" description="Bacterial repeat" evidence="1">
    <location>
        <begin position="563"/>
        <end position="615"/>
    </location>
</feature>
<dbReference type="AlphaFoldDB" id="W9VIU3"/>
<dbReference type="InterPro" id="IPR044060">
    <property type="entry name" value="Bacterial_rp_domain"/>
</dbReference>
<evidence type="ECO:0000313" key="3">
    <source>
        <dbReference type="Proteomes" id="UP000019460"/>
    </source>
</evidence>
<proteinExistence type="predicted"/>
<dbReference type="eggNOG" id="COG4447">
    <property type="taxonomic scope" value="Bacteria"/>
</dbReference>
<organism evidence="2 3">
    <name type="scientific">Imhoffiella purpurea</name>
    <dbReference type="NCBI Taxonomy" id="1249627"/>
    <lineage>
        <taxon>Bacteria</taxon>
        <taxon>Pseudomonadati</taxon>
        <taxon>Pseudomonadota</taxon>
        <taxon>Gammaproteobacteria</taxon>
        <taxon>Chromatiales</taxon>
        <taxon>Chromatiaceae</taxon>
        <taxon>Imhoffiella</taxon>
    </lineage>
</organism>
<dbReference type="eggNOG" id="COG2931">
    <property type="taxonomic scope" value="Bacteria"/>
</dbReference>
<dbReference type="STRING" id="1249627.D779_0725"/>
<keyword evidence="3" id="KW-1185">Reference proteome</keyword>
<dbReference type="Proteomes" id="UP000019460">
    <property type="component" value="Unassembled WGS sequence"/>
</dbReference>
<accession>W9VIU3</accession>
<protein>
    <recommendedName>
        <fullName evidence="1">Bacterial repeat domain-containing protein</fullName>
    </recommendedName>
</protein>
<dbReference type="PROSITE" id="PS51257">
    <property type="entry name" value="PROKAR_LIPOPROTEIN"/>
    <property type="match status" value="1"/>
</dbReference>
<gene>
    <name evidence="2" type="ORF">D779_0725</name>
</gene>
<sequence length="807" mass="86969">MSALNRLIGVFGLLAIGACVYASDSYMLFDPSSDASVSGAGHSDELMPAVLSDAVRYRAVDLSVGLAEPDVVVEGDRLELNLFENAVFEGLIDHTSLDRNGVRLIRGRLTDSDYGVFMLSVKDGVALGSIEIPEEGREFAFSKVRDGEGLLLWEVDPERKDVLESPDDAIVPDRDAGSDFDDASSSRISIDASARDFQSSNETIDVMILYTPAARVWADANVSGIEYAVSQAMARAQLAADDSDLGITFNLVYSAEVDYTESGDSGVDLRRITFHSDYDPWGYEGEPRYMDEVHAWRDAYGADLVVLLEKVEDVGGLGWLLSKAQGWPELGFHLSRIQQVHWTYTMIHEMGHNMGAHHHKEQLAGPGPGLYDYSAGWRWIGGDLGKYCSIMTYESGQYFSDGVTHSRVSLFSSPLLSYEGVTAGDTQDGDNRLTLLATKGAVSGYRDSTQNTYSLSVCSTGPTSVAISGQPAAYGGVTDYSVSGIASNTLIRLQAPAQSGNYLFSAWTGCDSSVAEVCTLTLSSNREAVAVFEAAAAYSLVVSKVGSGLITSSPAGIDCGSDCSERYTAGTPVTLTAAADDGYRFDGWSGPCTGSGSCTLTMRRDFTVLATFTATATSAYSETYYLANNPDVAKALNQGWIPSGWAHYQGFGKAEGRSVSMPAGYGDFNEGYYLARNPDVALAMRRGHLGTGWEHYSAVGRTEGRSYAAPDGYGDFNELYYLSNNPDVARAVSQGQLPTGWAHYQAFGSHEGRFYLAPGGYGDFSEEGYLANNSDVAILVRQGLIGTGWEHYDLIGRQEGRSYALPY</sequence>
<dbReference type="eggNOG" id="COG3291">
    <property type="taxonomic scope" value="Bacteria"/>
</dbReference>
<dbReference type="SUPFAM" id="SSF55486">
    <property type="entry name" value="Metalloproteases ('zincins'), catalytic domain"/>
    <property type="match status" value="1"/>
</dbReference>
<dbReference type="PATRIC" id="fig|1249627.3.peg.1299"/>
<evidence type="ECO:0000313" key="2">
    <source>
        <dbReference type="EMBL" id="EXJ15977.1"/>
    </source>
</evidence>